<dbReference type="GO" id="GO:0030687">
    <property type="term" value="C:preribosome, large subunit precursor"/>
    <property type="evidence" value="ECO:0007669"/>
    <property type="project" value="TreeGrafter"/>
</dbReference>
<dbReference type="InterPro" id="IPR053278">
    <property type="entry name" value="Pre-60S_factor_ECM1"/>
</dbReference>
<evidence type="ECO:0000256" key="2">
    <source>
        <dbReference type="ARBA" id="ARBA00004496"/>
    </source>
</evidence>
<dbReference type="InterPro" id="IPR022784">
    <property type="entry name" value="Ribosome_bgen_Alb1"/>
</dbReference>
<feature type="compositionally biased region" description="Acidic residues" evidence="7">
    <location>
        <begin position="153"/>
        <end position="169"/>
    </location>
</feature>
<keyword evidence="5" id="KW-0690">Ribosome biogenesis</keyword>
<dbReference type="AlphaFoldDB" id="A0A9P8MLB2"/>
<reference evidence="8" key="1">
    <citation type="submission" date="2021-09" db="EMBL/GenBank/DDBJ databases">
        <title>A high-quality genome of the endoparasitic fungus Hirsutella rhossiliensis with a comparison of Hirsutella genomes reveals transposable elements contributing to genome size variation.</title>
        <authorList>
            <person name="Lin R."/>
            <person name="Jiao Y."/>
            <person name="Sun X."/>
            <person name="Ling J."/>
            <person name="Xie B."/>
            <person name="Cheng X."/>
        </authorList>
    </citation>
    <scope>NUCLEOTIDE SEQUENCE</scope>
    <source>
        <strain evidence="8">HR02</strain>
    </source>
</reference>
<keyword evidence="4" id="KW-0963">Cytoplasm</keyword>
<keyword evidence="9" id="KW-1185">Reference proteome</keyword>
<feature type="compositionally biased region" description="Low complexity" evidence="7">
    <location>
        <begin position="36"/>
        <end position="53"/>
    </location>
</feature>
<dbReference type="PANTHER" id="PTHR28280">
    <property type="entry name" value="SHUTTLING PRE-60S FACTOR ECM1"/>
    <property type="match status" value="1"/>
</dbReference>
<evidence type="ECO:0000256" key="4">
    <source>
        <dbReference type="ARBA" id="ARBA00022490"/>
    </source>
</evidence>
<feature type="compositionally biased region" description="Basic and acidic residues" evidence="7">
    <location>
        <begin position="95"/>
        <end position="108"/>
    </location>
</feature>
<keyword evidence="3" id="KW-0813">Transport</keyword>
<evidence type="ECO:0000256" key="7">
    <source>
        <dbReference type="SAM" id="MobiDB-lite"/>
    </source>
</evidence>
<dbReference type="Pfam" id="PF09135">
    <property type="entry name" value="Alb1"/>
    <property type="match status" value="1"/>
</dbReference>
<dbReference type="GO" id="GO:0000055">
    <property type="term" value="P:ribosomal large subunit export from nucleus"/>
    <property type="evidence" value="ECO:0007669"/>
    <property type="project" value="TreeGrafter"/>
</dbReference>
<feature type="compositionally biased region" description="Basic residues" evidence="7">
    <location>
        <begin position="1"/>
        <end position="15"/>
    </location>
</feature>
<gene>
    <name evidence="8" type="ORF">HRG_11847</name>
</gene>
<dbReference type="Proteomes" id="UP000824596">
    <property type="component" value="Unassembled WGS sequence"/>
</dbReference>
<evidence type="ECO:0000256" key="3">
    <source>
        <dbReference type="ARBA" id="ARBA00022448"/>
    </source>
</evidence>
<organism evidence="8 9">
    <name type="scientific">Hirsutella rhossiliensis</name>
    <dbReference type="NCBI Taxonomy" id="111463"/>
    <lineage>
        <taxon>Eukaryota</taxon>
        <taxon>Fungi</taxon>
        <taxon>Dikarya</taxon>
        <taxon>Ascomycota</taxon>
        <taxon>Pezizomycotina</taxon>
        <taxon>Sordariomycetes</taxon>
        <taxon>Hypocreomycetidae</taxon>
        <taxon>Hypocreales</taxon>
        <taxon>Ophiocordycipitaceae</taxon>
        <taxon>Hirsutella</taxon>
    </lineage>
</organism>
<dbReference type="GO" id="GO:0005730">
    <property type="term" value="C:nucleolus"/>
    <property type="evidence" value="ECO:0007669"/>
    <property type="project" value="TreeGrafter"/>
</dbReference>
<comment type="subcellular location">
    <subcellularLocation>
        <location evidence="2">Cytoplasm</location>
    </subcellularLocation>
    <subcellularLocation>
        <location evidence="1">Nucleus</location>
    </subcellularLocation>
</comment>
<name>A0A9P8MLB2_9HYPO</name>
<protein>
    <submittedName>
        <fullName evidence="8">Alb1 domain-containing protein</fullName>
    </submittedName>
</protein>
<sequence length="191" mass="20284">MAKTRSLSKHSRAARRATSPSINTDKSLKEVSLPRASAAASSSAAAPASAPPSQQHQLRPSVLAVHRSAAVQKKKTSRPVRKRQLSARARRRHERGLEMAEAVGERTVAKVQRSVGRQRAVNARRKAWDDVNKLAATTGADAANPFDALGGGDNDEGEGADVETGDEDVDAAKNDAAPALPQPDDDQDEIL</sequence>
<feature type="compositionally biased region" description="Basic residues" evidence="7">
    <location>
        <begin position="72"/>
        <end position="94"/>
    </location>
</feature>
<dbReference type="GO" id="GO:0005737">
    <property type="term" value="C:cytoplasm"/>
    <property type="evidence" value="ECO:0007669"/>
    <property type="project" value="UniProtKB-SubCell"/>
</dbReference>
<evidence type="ECO:0000313" key="9">
    <source>
        <dbReference type="Proteomes" id="UP000824596"/>
    </source>
</evidence>
<evidence type="ECO:0000256" key="6">
    <source>
        <dbReference type="ARBA" id="ARBA00023242"/>
    </source>
</evidence>
<proteinExistence type="predicted"/>
<evidence type="ECO:0000256" key="5">
    <source>
        <dbReference type="ARBA" id="ARBA00022517"/>
    </source>
</evidence>
<comment type="caution">
    <text evidence="8">The sequence shown here is derived from an EMBL/GenBank/DDBJ whole genome shotgun (WGS) entry which is preliminary data.</text>
</comment>
<dbReference type="PANTHER" id="PTHR28280:SF1">
    <property type="entry name" value="SHUTTLING PRE-60S FACTOR ECM1"/>
    <property type="match status" value="1"/>
</dbReference>
<dbReference type="OrthoDB" id="5304887at2759"/>
<evidence type="ECO:0000256" key="1">
    <source>
        <dbReference type="ARBA" id="ARBA00004123"/>
    </source>
</evidence>
<evidence type="ECO:0000313" key="8">
    <source>
        <dbReference type="EMBL" id="KAH0957099.1"/>
    </source>
</evidence>
<keyword evidence="6" id="KW-0539">Nucleus</keyword>
<dbReference type="RefSeq" id="XP_044714613.1">
    <property type="nucleotide sequence ID" value="XM_044870317.1"/>
</dbReference>
<feature type="region of interest" description="Disordered" evidence="7">
    <location>
        <begin position="1"/>
        <end position="191"/>
    </location>
</feature>
<dbReference type="EMBL" id="JAIZPD010000023">
    <property type="protein sequence ID" value="KAH0957099.1"/>
    <property type="molecule type" value="Genomic_DNA"/>
</dbReference>
<accession>A0A9P8MLB2</accession>
<dbReference type="GeneID" id="68360975"/>